<evidence type="ECO:0000313" key="1">
    <source>
        <dbReference type="EMBL" id="OAI24787.1"/>
    </source>
</evidence>
<organism evidence="1 2">
    <name type="scientific">Methylomonas koyamae</name>
    <dbReference type="NCBI Taxonomy" id="702114"/>
    <lineage>
        <taxon>Bacteria</taxon>
        <taxon>Pseudomonadati</taxon>
        <taxon>Pseudomonadota</taxon>
        <taxon>Gammaproteobacteria</taxon>
        <taxon>Methylococcales</taxon>
        <taxon>Methylococcaceae</taxon>
        <taxon>Methylomonas</taxon>
    </lineage>
</organism>
<sequence>MRTPLISILFFLIASVAGAAGQYLYKSGAEAANAGIWSYLLNLKLWAGVTCYIAVMVLFIAAFKRGGSPAVLYPIYASTFIWAAVFGWLWYGIPIKAVNVAGMACLVLGMLLMGL</sequence>
<name>A0A291IHM4_9GAMM</name>
<dbReference type="SUPFAM" id="SSF103481">
    <property type="entry name" value="Multidrug resistance efflux transporter EmrE"/>
    <property type="match status" value="1"/>
</dbReference>
<proteinExistence type="predicted"/>
<dbReference type="EMBL" id="LUUL01000085">
    <property type="protein sequence ID" value="OAI24787.1"/>
    <property type="molecule type" value="Genomic_DNA"/>
</dbReference>
<reference evidence="1 2" key="1">
    <citation type="submission" date="2016-03" db="EMBL/GenBank/DDBJ databases">
        <authorList>
            <person name="Heylen K."/>
            <person name="De Vos P."/>
            <person name="Vekeman B."/>
        </authorList>
    </citation>
    <scope>NUCLEOTIDE SEQUENCE [LARGE SCALE GENOMIC DNA]</scope>
    <source>
        <strain evidence="1 2">R-49807</strain>
    </source>
</reference>
<dbReference type="Gene3D" id="1.10.3730.20">
    <property type="match status" value="1"/>
</dbReference>
<dbReference type="KEGG" id="mko:MKLM6_1512"/>
<dbReference type="Proteomes" id="UP000077734">
    <property type="component" value="Unassembled WGS sequence"/>
</dbReference>
<dbReference type="InterPro" id="IPR037185">
    <property type="entry name" value="EmrE-like"/>
</dbReference>
<evidence type="ECO:0000313" key="2">
    <source>
        <dbReference type="Proteomes" id="UP000077734"/>
    </source>
</evidence>
<dbReference type="AlphaFoldDB" id="A0A291IHM4"/>
<accession>A0A291IHM4</accession>
<keyword evidence="2" id="KW-1185">Reference proteome</keyword>
<gene>
    <name evidence="1" type="ORF">A1356_14950</name>
</gene>
<comment type="caution">
    <text evidence="1">The sequence shown here is derived from an EMBL/GenBank/DDBJ whole genome shotgun (WGS) entry which is preliminary data.</text>
</comment>
<dbReference type="RefSeq" id="WP_054763535.1">
    <property type="nucleotide sequence ID" value="NZ_AP019777.1"/>
</dbReference>
<protein>
    <submittedName>
        <fullName evidence="1">Uncharacterized protein</fullName>
    </submittedName>
</protein>